<evidence type="ECO:0000313" key="2">
    <source>
        <dbReference type="Proteomes" id="UP000008370"/>
    </source>
</evidence>
<proteinExistence type="predicted"/>
<name>K5WQY8_PHACS</name>
<protein>
    <recommendedName>
        <fullName evidence="3">F-box domain-containing protein</fullName>
    </recommendedName>
</protein>
<accession>K5WQY8</accession>
<dbReference type="OrthoDB" id="5595695at2759"/>
<evidence type="ECO:0000313" key="1">
    <source>
        <dbReference type="EMBL" id="EKM61870.1"/>
    </source>
</evidence>
<organism evidence="1 2">
    <name type="scientific">Phanerochaete carnosa (strain HHB-10118-sp)</name>
    <name type="common">White-rot fungus</name>
    <name type="synonym">Peniophora carnosa</name>
    <dbReference type="NCBI Taxonomy" id="650164"/>
    <lineage>
        <taxon>Eukaryota</taxon>
        <taxon>Fungi</taxon>
        <taxon>Dikarya</taxon>
        <taxon>Basidiomycota</taxon>
        <taxon>Agaricomycotina</taxon>
        <taxon>Agaricomycetes</taxon>
        <taxon>Polyporales</taxon>
        <taxon>Phanerochaetaceae</taxon>
        <taxon>Phanerochaete</taxon>
    </lineage>
</organism>
<dbReference type="RefSeq" id="XP_007391263.1">
    <property type="nucleotide sequence ID" value="XM_007391201.1"/>
</dbReference>
<gene>
    <name evidence="1" type="ORF">PHACADRAFT_248766</name>
</gene>
<keyword evidence="2" id="KW-1185">Reference proteome</keyword>
<reference evidence="1 2" key="1">
    <citation type="journal article" date="2012" name="BMC Genomics">
        <title>Comparative genomics of the white-rot fungi, Phanerochaete carnosa and P. chrysosporium, to elucidate the genetic basis of the distinct wood types they colonize.</title>
        <authorList>
            <person name="Suzuki H."/>
            <person name="MacDonald J."/>
            <person name="Syed K."/>
            <person name="Salamov A."/>
            <person name="Hori C."/>
            <person name="Aerts A."/>
            <person name="Henrissat B."/>
            <person name="Wiebenga A."/>
            <person name="vanKuyk P.A."/>
            <person name="Barry K."/>
            <person name="Lindquist E."/>
            <person name="LaButti K."/>
            <person name="Lapidus A."/>
            <person name="Lucas S."/>
            <person name="Coutinho P."/>
            <person name="Gong Y."/>
            <person name="Samejima M."/>
            <person name="Mahadevan R."/>
            <person name="Abou-Zaid M."/>
            <person name="de Vries R.P."/>
            <person name="Igarashi K."/>
            <person name="Yadav J.S."/>
            <person name="Grigoriev I.V."/>
            <person name="Master E.R."/>
        </authorList>
    </citation>
    <scope>NUCLEOTIDE SEQUENCE [LARGE SCALE GENOMIC DNA]</scope>
    <source>
        <strain evidence="1 2">HHB-10118-sp</strain>
    </source>
</reference>
<dbReference type="EMBL" id="JH930468">
    <property type="protein sequence ID" value="EKM61870.1"/>
    <property type="molecule type" value="Genomic_DNA"/>
</dbReference>
<dbReference type="AlphaFoldDB" id="K5WQY8"/>
<sequence length="662" mass="74648">MPAQSSTFCQLPLDILQNIAFEVAIAEPLGLLDDLVALLQTCHHVHCLLSSTYTYNSYLYGRIFRHKFDSGSAARRFGDTAMYSRNLCSQLYDYCTALRCIRSGNISASTDVIKKTFWSSFFLLIENDGKNYAQLQWAGLGDFVDRFVRERLWDGHDEHHGWAVDSAVNSLALYLMWYTTDDEILRTESSEARRQLMEITRPYVIAPFRFSPFHAPDYFFHLPPLVGSLADPPAILRTPHGPYPRHPRHEELAEHVHYGISLRMRPPLIAIYAGLLYFARSEAVTYRIPTEFPADRAAAHARGIHGVGPTQEDFQKFNAHKGACVVPKGSWHLPEGQPAPSMAWEDDWNRMRHCLNPYVGRSPRRAVYTYGSLAGNWLGRMLTPDRSQYLAMVRSTDYAPGKPMMATLPISFCLREHHFVSPHSPVPCAAQTQQDRYPDDGITNAWFPAGTVRVERNNALEVTTARDGRVYKYETYREGKSSSHDESICASCRAQGQYERASGAERIRATEYIATYDFAPTDYAHDVASALEVVQTALGPDDLEDVLNAAEDEARAMYGSESHHVGDEGECGGARDIILTGETLPNHSEAWHHFTFYGRVRPWDGLVALVRVPSHNHDLGTTIFRGYVIANQNFIGSWRAWSRPQLLPLEGPFIASRAPNAE</sequence>
<dbReference type="Proteomes" id="UP000008370">
    <property type="component" value="Unassembled WGS sequence"/>
</dbReference>
<dbReference type="HOGENOM" id="CLU_011151_0_0_1"/>
<dbReference type="InParanoid" id="K5WQY8"/>
<dbReference type="GeneID" id="18914438"/>
<dbReference type="KEGG" id="pco:PHACADRAFT_248766"/>
<evidence type="ECO:0008006" key="3">
    <source>
        <dbReference type="Google" id="ProtNLM"/>
    </source>
</evidence>